<dbReference type="GO" id="GO:0005506">
    <property type="term" value="F:iron ion binding"/>
    <property type="evidence" value="ECO:0007669"/>
    <property type="project" value="InterPro"/>
</dbReference>
<keyword evidence="12" id="KW-0560">Oxidoreductase</keyword>
<proteinExistence type="inferred from homology"/>
<comment type="cofactor">
    <cofactor evidence="1 11">
        <name>heme</name>
        <dbReference type="ChEBI" id="CHEBI:30413"/>
    </cofactor>
</comment>
<evidence type="ECO:0000256" key="12">
    <source>
        <dbReference type="RuleBase" id="RU000461"/>
    </source>
</evidence>
<dbReference type="InterPro" id="IPR017972">
    <property type="entry name" value="Cyt_P450_CS"/>
</dbReference>
<evidence type="ECO:0000256" key="7">
    <source>
        <dbReference type="ARBA" id="ARBA00022824"/>
    </source>
</evidence>
<keyword evidence="7" id="KW-0256">Endoplasmic reticulum</keyword>
<comment type="similarity">
    <text evidence="4 12">Belongs to the cytochrome P450 family.</text>
</comment>
<dbReference type="GO" id="GO:0020037">
    <property type="term" value="F:heme binding"/>
    <property type="evidence" value="ECO:0007669"/>
    <property type="project" value="InterPro"/>
</dbReference>
<evidence type="ECO:0000313" key="14">
    <source>
        <dbReference type="Proteomes" id="UP001054837"/>
    </source>
</evidence>
<dbReference type="Proteomes" id="UP001054837">
    <property type="component" value="Unassembled WGS sequence"/>
</dbReference>
<evidence type="ECO:0000256" key="4">
    <source>
        <dbReference type="ARBA" id="ARBA00010617"/>
    </source>
</evidence>
<evidence type="ECO:0000256" key="8">
    <source>
        <dbReference type="ARBA" id="ARBA00023004"/>
    </source>
</evidence>
<organism evidence="13 14">
    <name type="scientific">Caerostris darwini</name>
    <dbReference type="NCBI Taxonomy" id="1538125"/>
    <lineage>
        <taxon>Eukaryota</taxon>
        <taxon>Metazoa</taxon>
        <taxon>Ecdysozoa</taxon>
        <taxon>Arthropoda</taxon>
        <taxon>Chelicerata</taxon>
        <taxon>Arachnida</taxon>
        <taxon>Araneae</taxon>
        <taxon>Araneomorphae</taxon>
        <taxon>Entelegynae</taxon>
        <taxon>Araneoidea</taxon>
        <taxon>Araneidae</taxon>
        <taxon>Caerostris</taxon>
    </lineage>
</organism>
<evidence type="ECO:0000256" key="3">
    <source>
        <dbReference type="ARBA" id="ARBA00004586"/>
    </source>
</evidence>
<dbReference type="Gene3D" id="1.10.630.10">
    <property type="entry name" value="Cytochrome P450"/>
    <property type="match status" value="1"/>
</dbReference>
<dbReference type="InterPro" id="IPR036396">
    <property type="entry name" value="Cyt_P450_sf"/>
</dbReference>
<comment type="function">
    <text evidence="2">May be involved in the metabolism of insect hormones and in the breakdown of synthetic insecticides.</text>
</comment>
<evidence type="ECO:0000256" key="5">
    <source>
        <dbReference type="ARBA" id="ARBA00022617"/>
    </source>
</evidence>
<protein>
    <submittedName>
        <fullName evidence="13">Cytochrome P450 4c3</fullName>
    </submittedName>
</protein>
<accession>A0AAV4RY52</accession>
<evidence type="ECO:0000313" key="13">
    <source>
        <dbReference type="EMBL" id="GIY25301.1"/>
    </source>
</evidence>
<gene>
    <name evidence="13" type="primary">Cyp4c3</name>
    <name evidence="13" type="ORF">CDAR_244061</name>
</gene>
<dbReference type="GO" id="GO:0005789">
    <property type="term" value="C:endoplasmic reticulum membrane"/>
    <property type="evidence" value="ECO:0007669"/>
    <property type="project" value="UniProtKB-SubCell"/>
</dbReference>
<keyword evidence="5 11" id="KW-0349">Heme</keyword>
<dbReference type="EMBL" id="BPLQ01006784">
    <property type="protein sequence ID" value="GIY25301.1"/>
    <property type="molecule type" value="Genomic_DNA"/>
</dbReference>
<name>A0AAV4RY52_9ARAC</name>
<comment type="subcellular location">
    <subcellularLocation>
        <location evidence="3">Endoplasmic reticulum membrane</location>
    </subcellularLocation>
</comment>
<evidence type="ECO:0000256" key="9">
    <source>
        <dbReference type="ARBA" id="ARBA00023033"/>
    </source>
</evidence>
<dbReference type="InterPro" id="IPR002403">
    <property type="entry name" value="Cyt_P450_E_grp-IV"/>
</dbReference>
<dbReference type="PRINTS" id="PR00385">
    <property type="entry name" value="P450"/>
</dbReference>
<dbReference type="InterPro" id="IPR001128">
    <property type="entry name" value="Cyt_P450"/>
</dbReference>
<keyword evidence="10" id="KW-0472">Membrane</keyword>
<sequence length="145" mass="17108">MKYLECVIKESIRLYPVVPLMFRKCTEAFKFMDYTVPAGTSCVIVSQIIHRNPEVYPNPEKFDPERFLPENIRTRHPFAFIPFSAGPRNCIGQKFAMMEIKTVVANILRRFRLVSLDPRDKLNIYPALVTRTVKPLRMRFEPRWT</sequence>
<dbReference type="AlphaFoldDB" id="A0AAV4RY52"/>
<dbReference type="GO" id="GO:0004497">
    <property type="term" value="F:monooxygenase activity"/>
    <property type="evidence" value="ECO:0007669"/>
    <property type="project" value="UniProtKB-KW"/>
</dbReference>
<evidence type="ECO:0000256" key="11">
    <source>
        <dbReference type="PIRSR" id="PIRSR602403-1"/>
    </source>
</evidence>
<dbReference type="PANTHER" id="PTHR24291:SF189">
    <property type="entry name" value="CYTOCHROME P450 4C3-RELATED"/>
    <property type="match status" value="1"/>
</dbReference>
<dbReference type="InterPro" id="IPR050196">
    <property type="entry name" value="Cytochrome_P450_Monoox"/>
</dbReference>
<evidence type="ECO:0000256" key="2">
    <source>
        <dbReference type="ARBA" id="ARBA00003690"/>
    </source>
</evidence>
<comment type="caution">
    <text evidence="13">The sequence shown here is derived from an EMBL/GenBank/DDBJ whole genome shotgun (WGS) entry which is preliminary data.</text>
</comment>
<reference evidence="13 14" key="1">
    <citation type="submission" date="2021-06" db="EMBL/GenBank/DDBJ databases">
        <title>Caerostris darwini draft genome.</title>
        <authorList>
            <person name="Kono N."/>
            <person name="Arakawa K."/>
        </authorList>
    </citation>
    <scope>NUCLEOTIDE SEQUENCE [LARGE SCALE GENOMIC DNA]</scope>
</reference>
<dbReference type="PRINTS" id="PR00465">
    <property type="entry name" value="EP450IV"/>
</dbReference>
<dbReference type="PROSITE" id="PS00086">
    <property type="entry name" value="CYTOCHROME_P450"/>
    <property type="match status" value="1"/>
</dbReference>
<evidence type="ECO:0000256" key="10">
    <source>
        <dbReference type="ARBA" id="ARBA00023136"/>
    </source>
</evidence>
<evidence type="ECO:0000256" key="1">
    <source>
        <dbReference type="ARBA" id="ARBA00001971"/>
    </source>
</evidence>
<dbReference type="GO" id="GO:0016705">
    <property type="term" value="F:oxidoreductase activity, acting on paired donors, with incorporation or reduction of molecular oxygen"/>
    <property type="evidence" value="ECO:0007669"/>
    <property type="project" value="InterPro"/>
</dbReference>
<dbReference type="Pfam" id="PF00067">
    <property type="entry name" value="p450"/>
    <property type="match status" value="1"/>
</dbReference>
<keyword evidence="8 11" id="KW-0408">Iron</keyword>
<dbReference type="SUPFAM" id="SSF48264">
    <property type="entry name" value="Cytochrome P450"/>
    <property type="match status" value="1"/>
</dbReference>
<keyword evidence="6 11" id="KW-0479">Metal-binding</keyword>
<dbReference type="PANTHER" id="PTHR24291">
    <property type="entry name" value="CYTOCHROME P450 FAMILY 4"/>
    <property type="match status" value="1"/>
</dbReference>
<keyword evidence="14" id="KW-1185">Reference proteome</keyword>
<feature type="binding site" description="axial binding residue" evidence="11">
    <location>
        <position position="90"/>
    </location>
    <ligand>
        <name>heme</name>
        <dbReference type="ChEBI" id="CHEBI:30413"/>
    </ligand>
    <ligandPart>
        <name>Fe</name>
        <dbReference type="ChEBI" id="CHEBI:18248"/>
    </ligandPart>
</feature>
<evidence type="ECO:0000256" key="6">
    <source>
        <dbReference type="ARBA" id="ARBA00022723"/>
    </source>
</evidence>
<keyword evidence="9 12" id="KW-0503">Monooxygenase</keyword>